<keyword evidence="5" id="KW-1185">Reference proteome</keyword>
<feature type="compositionally biased region" description="Basic and acidic residues" evidence="1">
    <location>
        <begin position="95"/>
        <end position="105"/>
    </location>
</feature>
<sequence>MNRSQLAIAAVLLVATAATATAQQRVYQWKDASGVTHYADMPPSQSHKTRDIDNKSGNAAEIATVKAVESQPCMDARANLLRLQGGQALGVDTNGDGKSDRELSASERSSQTELNQAAIKAYCPPAKP</sequence>
<dbReference type="OrthoDB" id="7068596at2"/>
<gene>
    <name evidence="4" type="ORF">FHQ07_06100</name>
</gene>
<evidence type="ECO:0000259" key="3">
    <source>
        <dbReference type="Pfam" id="PF13511"/>
    </source>
</evidence>
<evidence type="ECO:0000313" key="5">
    <source>
        <dbReference type="Proteomes" id="UP000308149"/>
    </source>
</evidence>
<dbReference type="InterPro" id="IPR025392">
    <property type="entry name" value="DUF4124"/>
</dbReference>
<dbReference type="EMBL" id="CP040871">
    <property type="protein sequence ID" value="QDA56918.1"/>
    <property type="molecule type" value="Genomic_DNA"/>
</dbReference>
<accession>A0A5B7ZPQ8</accession>
<dbReference type="KEGG" id="thes:FHQ07_06100"/>
<evidence type="ECO:0000256" key="1">
    <source>
        <dbReference type="SAM" id="MobiDB-lite"/>
    </source>
</evidence>
<dbReference type="Proteomes" id="UP000308149">
    <property type="component" value="Chromosome"/>
</dbReference>
<feature type="signal peptide" evidence="2">
    <location>
        <begin position="1"/>
        <end position="22"/>
    </location>
</feature>
<dbReference type="RefSeq" id="WP_139715970.1">
    <property type="nucleotide sequence ID" value="NZ_CP040871.1"/>
</dbReference>
<reference evidence="4 5" key="1">
    <citation type="submission" date="2019-06" db="EMBL/GenBank/DDBJ databases">
        <title>Thermomonas aquatica sp. nov., isolated from an industrial wastewater treatment plant.</title>
        <authorList>
            <person name="Jeon J.H."/>
            <person name="Park D.-S."/>
        </authorList>
    </citation>
    <scope>NUCLEOTIDE SEQUENCE [LARGE SCALE GENOMIC DNA]</scope>
    <source>
        <strain evidence="4 5">SY21</strain>
    </source>
</reference>
<feature type="compositionally biased region" description="Polar residues" evidence="1">
    <location>
        <begin position="106"/>
        <end position="115"/>
    </location>
</feature>
<protein>
    <submittedName>
        <fullName evidence="4">DUF4124 domain-containing protein</fullName>
    </submittedName>
</protein>
<feature type="domain" description="DUF4124" evidence="3">
    <location>
        <begin position="15"/>
        <end position="48"/>
    </location>
</feature>
<evidence type="ECO:0000256" key="2">
    <source>
        <dbReference type="SAM" id="SignalP"/>
    </source>
</evidence>
<dbReference type="AlphaFoldDB" id="A0A5B7ZPQ8"/>
<feature type="region of interest" description="Disordered" evidence="1">
    <location>
        <begin position="88"/>
        <end position="128"/>
    </location>
</feature>
<organism evidence="4 5">
    <name type="scientific">Thermomonas aquatica</name>
    <dbReference type="NCBI Taxonomy" id="2202149"/>
    <lineage>
        <taxon>Bacteria</taxon>
        <taxon>Pseudomonadati</taxon>
        <taxon>Pseudomonadota</taxon>
        <taxon>Gammaproteobacteria</taxon>
        <taxon>Lysobacterales</taxon>
        <taxon>Lysobacteraceae</taxon>
        <taxon>Thermomonas</taxon>
    </lineage>
</organism>
<name>A0A5B7ZPQ8_9GAMM</name>
<feature type="chain" id="PRO_5023056202" evidence="2">
    <location>
        <begin position="23"/>
        <end position="128"/>
    </location>
</feature>
<proteinExistence type="predicted"/>
<dbReference type="Pfam" id="PF13511">
    <property type="entry name" value="DUF4124"/>
    <property type="match status" value="1"/>
</dbReference>
<evidence type="ECO:0000313" key="4">
    <source>
        <dbReference type="EMBL" id="QDA56918.1"/>
    </source>
</evidence>
<keyword evidence="2" id="KW-0732">Signal</keyword>